<dbReference type="Proteomes" id="UP001275932">
    <property type="component" value="Unassembled WGS sequence"/>
</dbReference>
<dbReference type="NCBIfam" id="TIGR04138">
    <property type="entry name" value="Plancto_Ver_chp"/>
    <property type="match status" value="1"/>
</dbReference>
<organism evidence="1 2">
    <name type="scientific">Intestinicryptomonas porci</name>
    <dbReference type="NCBI Taxonomy" id="2926320"/>
    <lineage>
        <taxon>Bacteria</taxon>
        <taxon>Pseudomonadati</taxon>
        <taxon>Verrucomicrobiota</taxon>
        <taxon>Opitutia</taxon>
        <taxon>Opitutales</taxon>
        <taxon>Intestinicryptomonaceae</taxon>
        <taxon>Intestinicryptomonas</taxon>
    </lineage>
</organism>
<accession>A0ABU4WJF1</accession>
<dbReference type="RefSeq" id="WP_370397006.1">
    <property type="nucleotide sequence ID" value="NZ_JALBUT010000005.1"/>
</dbReference>
<evidence type="ECO:0000313" key="1">
    <source>
        <dbReference type="EMBL" id="MDX8415559.1"/>
    </source>
</evidence>
<name>A0ABU4WJF1_9BACT</name>
<proteinExistence type="predicted"/>
<reference evidence="1 2" key="1">
    <citation type="submission" date="2022-03" db="EMBL/GenBank/DDBJ databases">
        <title>Novel taxa within the pig intestine.</title>
        <authorList>
            <person name="Wylensek D."/>
            <person name="Bishof K."/>
            <person name="Afrizal A."/>
            <person name="Clavel T."/>
        </authorList>
    </citation>
    <scope>NUCLEOTIDE SEQUENCE [LARGE SCALE GENOMIC DNA]</scope>
    <source>
        <strain evidence="1 2">CLA-KB-P66</strain>
    </source>
</reference>
<keyword evidence="2" id="KW-1185">Reference proteome</keyword>
<gene>
    <name evidence="1" type="ORF">MOX91_05110</name>
</gene>
<comment type="caution">
    <text evidence="1">The sequence shown here is derived from an EMBL/GenBank/DDBJ whole genome shotgun (WGS) entry which is preliminary data.</text>
</comment>
<evidence type="ECO:0000313" key="2">
    <source>
        <dbReference type="Proteomes" id="UP001275932"/>
    </source>
</evidence>
<protein>
    <submittedName>
        <fullName evidence="1">Uncharacterized protein</fullName>
    </submittedName>
</protein>
<sequence length="132" mass="15034">MSRRDFQRVIEAILKDDKRYAVGAYVFVRMALDYTVKNHKKTDGEKGSHVSAAELLEGCRVFALETFGPMAAVLFKEWGVRECSDIGQIVFNMIKVGEMSKTDEDKIEDFSVGYDFYEAFERPYLPKSKGGL</sequence>
<dbReference type="EMBL" id="JALBUT010000005">
    <property type="protein sequence ID" value="MDX8415559.1"/>
    <property type="molecule type" value="Genomic_DNA"/>
</dbReference>
<dbReference type="InterPro" id="IPR026406">
    <property type="entry name" value="Ver/Plancto_CHP"/>
</dbReference>